<proteinExistence type="predicted"/>
<dbReference type="Pfam" id="PF13472">
    <property type="entry name" value="Lipase_GDSL_2"/>
    <property type="match status" value="1"/>
</dbReference>
<protein>
    <submittedName>
        <fullName evidence="3">Lysophospholipase L1-like protein</fullName>
    </submittedName>
</protein>
<dbReference type="EMBL" id="CP000837">
    <property type="protein sequence ID" value="ADE31936.1"/>
    <property type="molecule type" value="Genomic_DNA"/>
</dbReference>
<dbReference type="Proteomes" id="UP000002359">
    <property type="component" value="Chromosome"/>
</dbReference>
<evidence type="ECO:0000313" key="3">
    <source>
        <dbReference type="EMBL" id="ADE31936.1"/>
    </source>
</evidence>
<dbReference type="InterPro" id="IPR051532">
    <property type="entry name" value="Ester_Hydrolysis_Enzymes"/>
</dbReference>
<dbReference type="PANTHER" id="PTHR30383">
    <property type="entry name" value="THIOESTERASE 1/PROTEASE 1/LYSOPHOSPHOLIPASE L1"/>
    <property type="match status" value="1"/>
</dbReference>
<evidence type="ECO:0000259" key="2">
    <source>
        <dbReference type="Pfam" id="PF13472"/>
    </source>
</evidence>
<keyword evidence="1" id="KW-1133">Transmembrane helix</keyword>
<dbReference type="KEGG" id="ssw:SSGZ1_1480"/>
<dbReference type="PATRIC" id="fig|423211.3.peg.1458"/>
<dbReference type="Gene3D" id="3.40.50.1110">
    <property type="entry name" value="SGNH hydrolase"/>
    <property type="match status" value="1"/>
</dbReference>
<dbReference type="AlphaFoldDB" id="D5AJC1"/>
<accession>D5AJC1</accession>
<feature type="transmembrane region" description="Helical" evidence="1">
    <location>
        <begin position="20"/>
        <end position="38"/>
    </location>
</feature>
<dbReference type="InterPro" id="IPR013830">
    <property type="entry name" value="SGNH_hydro"/>
</dbReference>
<name>D5AJC1_STRGZ</name>
<evidence type="ECO:0000256" key="1">
    <source>
        <dbReference type="SAM" id="Phobius"/>
    </source>
</evidence>
<sequence>MRMPGLFCFVMNNRKLIQGFVFFFLTILGSIFLFHQLIPVASSRISRQELTVSEKISFRYVALGDSLTEGVGDTTGQGGFVPLLAQSLTNDYGYEVDYKNFGVSGNTSNQILKRMKEDGELISYLKTADLLTLTVGGNDLRKAIIKNIANLKVSTFDKPAKDYGKQLDTIIKTARKNNPNLPIYVVGIYNPLYLNFPELTEMQTIVDNWNTMTEQITEKYQHVYFVPINDLLYKGLEGEAGISQNGSQVTNNLLYEEDSFHPNNTGYEIMKKAILERMNETTESWEP</sequence>
<dbReference type="HOGENOM" id="CLU_076859_1_0_9"/>
<gene>
    <name evidence="3" type="ordered locus">SSGZ1_1480</name>
</gene>
<dbReference type="InterPro" id="IPR036514">
    <property type="entry name" value="SGNH_hydro_sf"/>
</dbReference>
<keyword evidence="1" id="KW-0812">Transmembrane</keyword>
<reference evidence="3 4" key="1">
    <citation type="journal article" date="2009" name="J. Infect. Dis.">
        <title>Clinical, experimental, and genomic differences between intermediately pathogenic, highly pathogenic, and epidemic Streptococcus suis.</title>
        <authorList>
            <person name="Ye C."/>
            <person name="Zheng H."/>
            <person name="Zhang J."/>
            <person name="Jing H."/>
            <person name="Wang L."/>
            <person name="Xiong Y."/>
            <person name="Wang W."/>
            <person name="Zhou Z."/>
            <person name="Sun Q."/>
            <person name="Luo X."/>
            <person name="Du H."/>
            <person name="Gottschalk M."/>
            <person name="Xu J."/>
        </authorList>
    </citation>
    <scope>NUCLEOTIDE SEQUENCE [LARGE SCALE GENOMIC DNA]</scope>
    <source>
        <strain evidence="3 4">GZ1</strain>
    </source>
</reference>
<evidence type="ECO:0000313" key="4">
    <source>
        <dbReference type="Proteomes" id="UP000002359"/>
    </source>
</evidence>
<dbReference type="SUPFAM" id="SSF52266">
    <property type="entry name" value="SGNH hydrolase"/>
    <property type="match status" value="1"/>
</dbReference>
<organism evidence="3 4">
    <name type="scientific">Streptococcus suis (strain GZ1)</name>
    <dbReference type="NCBI Taxonomy" id="423211"/>
    <lineage>
        <taxon>Bacteria</taxon>
        <taxon>Bacillati</taxon>
        <taxon>Bacillota</taxon>
        <taxon>Bacilli</taxon>
        <taxon>Lactobacillales</taxon>
        <taxon>Streptococcaceae</taxon>
        <taxon>Streptococcus</taxon>
    </lineage>
</organism>
<keyword evidence="1" id="KW-0472">Membrane</keyword>
<dbReference type="CDD" id="cd04506">
    <property type="entry name" value="SGNH_hydrolase_YpmR_like"/>
    <property type="match status" value="1"/>
</dbReference>
<dbReference type="PANTHER" id="PTHR30383:SF27">
    <property type="entry name" value="SPORE GERMINATION LIPASE LIPC"/>
    <property type="match status" value="1"/>
</dbReference>
<feature type="domain" description="SGNH hydrolase-type esterase" evidence="2">
    <location>
        <begin position="62"/>
        <end position="269"/>
    </location>
</feature>
<dbReference type="GO" id="GO:0004622">
    <property type="term" value="F:phosphatidylcholine lysophospholipase activity"/>
    <property type="evidence" value="ECO:0007669"/>
    <property type="project" value="TreeGrafter"/>
</dbReference>